<feature type="transmembrane region" description="Helical" evidence="1">
    <location>
        <begin position="102"/>
        <end position="132"/>
    </location>
</feature>
<gene>
    <name evidence="2" type="ORF">OUY22_36030</name>
</gene>
<feature type="non-terminal residue" evidence="2">
    <location>
        <position position="1"/>
    </location>
</feature>
<keyword evidence="1" id="KW-1133">Transmembrane helix</keyword>
<sequence length="221" mass="22829">YEMRIIVVVTVAAGIGYGLVGGFLWPYFMPLAGVLALSVACSEAANLFGFDGSAYWLTLTTPGTERAEVRGRQLGWMAVFAPIGVAVSAVVIPATGPDAEIAIPYAVALLPAMIGIGSGLVVLFSVIAPYPVGLDNPVPGTGKSLAPPVRRLMLLAQTACLAPTAGVVALGMTLDSPVIQWGAGIVAGVGTGWLGAWLLGKIAYERLSERGPEMLLRLKPV</sequence>
<feature type="transmembrane region" description="Helical" evidence="1">
    <location>
        <begin position="5"/>
        <end position="25"/>
    </location>
</feature>
<proteinExistence type="predicted"/>
<keyword evidence="3" id="KW-1185">Reference proteome</keyword>
<feature type="transmembrane region" description="Helical" evidence="1">
    <location>
        <begin position="31"/>
        <end position="50"/>
    </location>
</feature>
<name>A0ABT4SNM9_9ACTN</name>
<feature type="transmembrane region" description="Helical" evidence="1">
    <location>
        <begin position="178"/>
        <end position="200"/>
    </location>
</feature>
<feature type="transmembrane region" description="Helical" evidence="1">
    <location>
        <begin position="152"/>
        <end position="172"/>
    </location>
</feature>
<protein>
    <recommendedName>
        <fullName evidence="4">MFS transporter</fullName>
    </recommendedName>
</protein>
<evidence type="ECO:0000313" key="3">
    <source>
        <dbReference type="Proteomes" id="UP001144036"/>
    </source>
</evidence>
<evidence type="ECO:0000313" key="2">
    <source>
        <dbReference type="EMBL" id="MDA0638851.1"/>
    </source>
</evidence>
<feature type="transmembrane region" description="Helical" evidence="1">
    <location>
        <begin position="74"/>
        <end position="96"/>
    </location>
</feature>
<accession>A0ABT4SNM9</accession>
<comment type="caution">
    <text evidence="2">The sequence shown here is derived from an EMBL/GenBank/DDBJ whole genome shotgun (WGS) entry which is preliminary data.</text>
</comment>
<evidence type="ECO:0000256" key="1">
    <source>
        <dbReference type="SAM" id="Phobius"/>
    </source>
</evidence>
<dbReference type="EMBL" id="JAPNNL010000304">
    <property type="protein sequence ID" value="MDA0638851.1"/>
    <property type="molecule type" value="Genomic_DNA"/>
</dbReference>
<keyword evidence="1" id="KW-0812">Transmembrane</keyword>
<keyword evidence="1" id="KW-0472">Membrane</keyword>
<evidence type="ECO:0008006" key="4">
    <source>
        <dbReference type="Google" id="ProtNLM"/>
    </source>
</evidence>
<reference evidence="2" key="1">
    <citation type="submission" date="2022-11" db="EMBL/GenBank/DDBJ databases">
        <title>Nonomuraea corallina sp. nov., a new species of the genus Nonomuraea isolated from sea side sediment in Thai sea.</title>
        <authorList>
            <person name="Ngamcharungchit C."/>
            <person name="Matsumoto A."/>
            <person name="Suriyachadkun C."/>
            <person name="Panbangred W."/>
            <person name="Inahashi Y."/>
            <person name="Intra B."/>
        </authorList>
    </citation>
    <scope>NUCLEOTIDE SEQUENCE</scope>
    <source>
        <strain evidence="2">MCN248</strain>
    </source>
</reference>
<organism evidence="2 3">
    <name type="scientific">Nonomuraea corallina</name>
    <dbReference type="NCBI Taxonomy" id="2989783"/>
    <lineage>
        <taxon>Bacteria</taxon>
        <taxon>Bacillati</taxon>
        <taxon>Actinomycetota</taxon>
        <taxon>Actinomycetes</taxon>
        <taxon>Streptosporangiales</taxon>
        <taxon>Streptosporangiaceae</taxon>
        <taxon>Nonomuraea</taxon>
    </lineage>
</organism>
<dbReference type="Proteomes" id="UP001144036">
    <property type="component" value="Unassembled WGS sequence"/>
</dbReference>